<protein>
    <submittedName>
        <fullName evidence="1">Uncharacterized protein</fullName>
    </submittedName>
</protein>
<dbReference type="Proteomes" id="UP001500713">
    <property type="component" value="Unassembled WGS sequence"/>
</dbReference>
<comment type="caution">
    <text evidence="1">The sequence shown here is derived from an EMBL/GenBank/DDBJ whole genome shotgun (WGS) entry which is preliminary data.</text>
</comment>
<gene>
    <name evidence="1" type="ORF">GCM10009096_15070</name>
</gene>
<sequence>MLALEQVWAQERGLASEQAQERDRQNQAEVEILANSDPELVTTLQAPRCQQRLKIYVSGESA</sequence>
<name>A0ABN1AEF0_9SPHN</name>
<evidence type="ECO:0000313" key="1">
    <source>
        <dbReference type="EMBL" id="GAA0474521.1"/>
    </source>
</evidence>
<proteinExistence type="predicted"/>
<accession>A0ABN1AEF0</accession>
<dbReference type="EMBL" id="BAAAEM010000002">
    <property type="protein sequence ID" value="GAA0474521.1"/>
    <property type="molecule type" value="Genomic_DNA"/>
</dbReference>
<evidence type="ECO:0000313" key="2">
    <source>
        <dbReference type="Proteomes" id="UP001500713"/>
    </source>
</evidence>
<reference evidence="1 2" key="1">
    <citation type="journal article" date="2019" name="Int. J. Syst. Evol. Microbiol.">
        <title>The Global Catalogue of Microorganisms (GCM) 10K type strain sequencing project: providing services to taxonomists for standard genome sequencing and annotation.</title>
        <authorList>
            <consortium name="The Broad Institute Genomics Platform"/>
            <consortium name="The Broad Institute Genome Sequencing Center for Infectious Disease"/>
            <person name="Wu L."/>
            <person name="Ma J."/>
        </authorList>
    </citation>
    <scope>NUCLEOTIDE SEQUENCE [LARGE SCALE GENOMIC DNA]</scope>
    <source>
        <strain evidence="1 2">JCM 14162</strain>
    </source>
</reference>
<organism evidence="1 2">
    <name type="scientific">Parasphingorhabdus litoris</name>
    <dbReference type="NCBI Taxonomy" id="394733"/>
    <lineage>
        <taxon>Bacteria</taxon>
        <taxon>Pseudomonadati</taxon>
        <taxon>Pseudomonadota</taxon>
        <taxon>Alphaproteobacteria</taxon>
        <taxon>Sphingomonadales</taxon>
        <taxon>Sphingomonadaceae</taxon>
        <taxon>Parasphingorhabdus</taxon>
    </lineage>
</organism>
<keyword evidence="2" id="KW-1185">Reference proteome</keyword>